<dbReference type="AlphaFoldDB" id="A0A841CJQ4"/>
<name>A0A841CJQ4_9PSEU</name>
<keyword evidence="2" id="KW-1185">Reference proteome</keyword>
<evidence type="ECO:0000313" key="2">
    <source>
        <dbReference type="Proteomes" id="UP000547510"/>
    </source>
</evidence>
<dbReference type="Proteomes" id="UP000547510">
    <property type="component" value="Unassembled WGS sequence"/>
</dbReference>
<dbReference type="RefSeq" id="WP_184691202.1">
    <property type="nucleotide sequence ID" value="NZ_JACHJN010000004.1"/>
</dbReference>
<comment type="caution">
    <text evidence="1">The sequence shown here is derived from an EMBL/GenBank/DDBJ whole genome shotgun (WGS) entry which is preliminary data.</text>
</comment>
<gene>
    <name evidence="1" type="ORF">FHS29_002994</name>
</gene>
<protein>
    <submittedName>
        <fullName evidence="1">Uncharacterized protein</fullName>
    </submittedName>
</protein>
<sequence length="203" mass="21618">MAGTLNVSSAWFDITCLPSRSAYLIRAGSRSGFRRAIQEASGRWGGMAEPVIAVRVGGKIDPWYEQLLEVSDVAVLVAVDISAEEAGTVGKRVGLPCVELEHIDRVPVSASTMHPLALLTDEPAQIPVIAGERSPLWHAVAAGDLADDHLKMLQQEQIEVVKLSGDGQIAHSALRGTTMLERTVVQFGEDRTEGGLGSTPAVI</sequence>
<proteinExistence type="predicted"/>
<accession>A0A841CJQ4</accession>
<reference evidence="1 2" key="1">
    <citation type="submission" date="2020-08" db="EMBL/GenBank/DDBJ databases">
        <title>Genomic Encyclopedia of Type Strains, Phase III (KMG-III): the genomes of soil and plant-associated and newly described type strains.</title>
        <authorList>
            <person name="Whitman W."/>
        </authorList>
    </citation>
    <scope>NUCLEOTIDE SEQUENCE [LARGE SCALE GENOMIC DNA]</scope>
    <source>
        <strain evidence="1 2">CECT 8640</strain>
    </source>
</reference>
<dbReference type="EMBL" id="JACHJN010000004">
    <property type="protein sequence ID" value="MBB5956408.1"/>
    <property type="molecule type" value="Genomic_DNA"/>
</dbReference>
<organism evidence="1 2">
    <name type="scientific">Saccharothrix tamanrassetensis</name>
    <dbReference type="NCBI Taxonomy" id="1051531"/>
    <lineage>
        <taxon>Bacteria</taxon>
        <taxon>Bacillati</taxon>
        <taxon>Actinomycetota</taxon>
        <taxon>Actinomycetes</taxon>
        <taxon>Pseudonocardiales</taxon>
        <taxon>Pseudonocardiaceae</taxon>
        <taxon>Saccharothrix</taxon>
    </lineage>
</organism>
<evidence type="ECO:0000313" key="1">
    <source>
        <dbReference type="EMBL" id="MBB5956408.1"/>
    </source>
</evidence>